<accession>A0A016TR00</accession>
<proteinExistence type="predicted"/>
<comment type="caution">
    <text evidence="1">The sequence shown here is derived from an EMBL/GenBank/DDBJ whole genome shotgun (WGS) entry which is preliminary data.</text>
</comment>
<dbReference type="EMBL" id="JARK01001421">
    <property type="protein sequence ID" value="EYC04868.1"/>
    <property type="molecule type" value="Genomic_DNA"/>
</dbReference>
<evidence type="ECO:0000313" key="1">
    <source>
        <dbReference type="EMBL" id="EYC04868.1"/>
    </source>
</evidence>
<dbReference type="Proteomes" id="UP000024635">
    <property type="component" value="Unassembled WGS sequence"/>
</dbReference>
<reference evidence="2" key="1">
    <citation type="journal article" date="2015" name="Nat. Genet.">
        <title>The genome and transcriptome of the zoonotic hookworm Ancylostoma ceylanicum identify infection-specific gene families.</title>
        <authorList>
            <person name="Schwarz E.M."/>
            <person name="Hu Y."/>
            <person name="Antoshechkin I."/>
            <person name="Miller M.M."/>
            <person name="Sternberg P.W."/>
            <person name="Aroian R.V."/>
        </authorList>
    </citation>
    <scope>NUCLEOTIDE SEQUENCE</scope>
    <source>
        <strain evidence="2">HY135</strain>
    </source>
</reference>
<sequence length="118" mass="12813">MIGKKTKNLEAKHVLLQKFSWHCLICCVLPSRPLHSRAASGFPTAVSRDDEALRAAVESKPDTTTQVLAANFDVHHTTVVKHLASIGMFGGVVRVLSTIASCNLVSPLQQSPIVVNWI</sequence>
<keyword evidence="2" id="KW-1185">Reference proteome</keyword>
<protein>
    <recommendedName>
        <fullName evidence="3">Mos1 transposase HTH domain-containing protein</fullName>
    </recommendedName>
</protein>
<evidence type="ECO:0000313" key="2">
    <source>
        <dbReference type="Proteomes" id="UP000024635"/>
    </source>
</evidence>
<organism evidence="1 2">
    <name type="scientific">Ancylostoma ceylanicum</name>
    <dbReference type="NCBI Taxonomy" id="53326"/>
    <lineage>
        <taxon>Eukaryota</taxon>
        <taxon>Metazoa</taxon>
        <taxon>Ecdysozoa</taxon>
        <taxon>Nematoda</taxon>
        <taxon>Chromadorea</taxon>
        <taxon>Rhabditida</taxon>
        <taxon>Rhabditina</taxon>
        <taxon>Rhabditomorpha</taxon>
        <taxon>Strongyloidea</taxon>
        <taxon>Ancylostomatidae</taxon>
        <taxon>Ancylostomatinae</taxon>
        <taxon>Ancylostoma</taxon>
    </lineage>
</organism>
<dbReference type="OrthoDB" id="5872915at2759"/>
<dbReference type="AlphaFoldDB" id="A0A016TR00"/>
<gene>
    <name evidence="1" type="primary">Acey_s0085.g1839</name>
    <name evidence="1" type="ORF">Y032_0085g1839</name>
</gene>
<evidence type="ECO:0008006" key="3">
    <source>
        <dbReference type="Google" id="ProtNLM"/>
    </source>
</evidence>
<name>A0A016TR00_9BILA</name>